<dbReference type="InterPro" id="IPR016195">
    <property type="entry name" value="Pol/histidinol_Pase-like"/>
</dbReference>
<dbReference type="PANTHER" id="PTHR42924:SF3">
    <property type="entry name" value="POLYMERASE_HISTIDINOL PHOSPHATASE N-TERMINAL DOMAIN-CONTAINING PROTEIN"/>
    <property type="match status" value="1"/>
</dbReference>
<dbReference type="NCBIfam" id="NF038032">
    <property type="entry name" value="CehA_McbA_metalo"/>
    <property type="match status" value="1"/>
</dbReference>
<feature type="domain" description="Polymerase/histidinol phosphatase N-terminal" evidence="1">
    <location>
        <begin position="16"/>
        <end position="78"/>
    </location>
</feature>
<dbReference type="InterPro" id="IPR052018">
    <property type="entry name" value="PHP_domain"/>
</dbReference>
<dbReference type="RefSeq" id="WP_342759294.1">
    <property type="nucleotide sequence ID" value="NZ_CP146256.1"/>
</dbReference>
<protein>
    <submittedName>
        <fullName evidence="2">CehA/McbA family metallohydrolase</fullName>
    </submittedName>
</protein>
<dbReference type="PANTHER" id="PTHR42924">
    <property type="entry name" value="EXONUCLEASE"/>
    <property type="match status" value="1"/>
</dbReference>
<dbReference type="Proteomes" id="UP001451571">
    <property type="component" value="Chromosome"/>
</dbReference>
<dbReference type="SUPFAM" id="SSF89550">
    <property type="entry name" value="PHP domain-like"/>
    <property type="match status" value="1"/>
</dbReference>
<evidence type="ECO:0000313" key="2">
    <source>
        <dbReference type="EMBL" id="XAH75722.1"/>
    </source>
</evidence>
<dbReference type="EMBL" id="CP146256">
    <property type="protein sequence ID" value="XAH75722.1"/>
    <property type="molecule type" value="Genomic_DNA"/>
</dbReference>
<accession>A0ABZ3EZL3</accession>
<name>A0ABZ3EZL3_9FIRM</name>
<dbReference type="Gene3D" id="3.20.20.140">
    <property type="entry name" value="Metal-dependent hydrolases"/>
    <property type="match status" value="1"/>
</dbReference>
<proteinExistence type="predicted"/>
<gene>
    <name evidence="2" type="ORF">V6984_08205</name>
</gene>
<reference evidence="2 3" key="1">
    <citation type="submission" date="2024-02" db="EMBL/GenBank/DDBJ databases">
        <title>Bacterial strain from lacustrine sediment.</title>
        <authorList>
            <person name="Petit C."/>
            <person name="Fadhlaoui K."/>
        </authorList>
    </citation>
    <scope>NUCLEOTIDE SEQUENCE [LARGE SCALE GENOMIC DNA]</scope>
    <source>
        <strain evidence="2 3">IPX-CK</strain>
    </source>
</reference>
<organism evidence="2 3">
    <name type="scientific">Kineothrix sedimenti</name>
    <dbReference type="NCBI Taxonomy" id="3123317"/>
    <lineage>
        <taxon>Bacteria</taxon>
        <taxon>Bacillati</taxon>
        <taxon>Bacillota</taxon>
        <taxon>Clostridia</taxon>
        <taxon>Lachnospirales</taxon>
        <taxon>Lachnospiraceae</taxon>
        <taxon>Kineothrix</taxon>
    </lineage>
</organism>
<dbReference type="InterPro" id="IPR003141">
    <property type="entry name" value="Pol/His_phosphatase_N"/>
</dbReference>
<keyword evidence="3" id="KW-1185">Reference proteome</keyword>
<evidence type="ECO:0000313" key="3">
    <source>
        <dbReference type="Proteomes" id="UP001451571"/>
    </source>
</evidence>
<evidence type="ECO:0000259" key="1">
    <source>
        <dbReference type="SMART" id="SM00481"/>
    </source>
</evidence>
<sequence length="325" mass="36803">MIDQKGFTDRGNWYKGNLHSHTINSDGIYSPQTAKEEFMKHGYSFLCLSDHNLYTDYRESLNSGDFIILPGLEAAAVLFDENMDCVKVHHINGILGTTQMQERATLPLFGHMEKYGPYLFYGSWDEAAAAQMIIDELHNKGCFVTYNHPVWSRIDINTLHWLKDVDLLEIFNYNTENESGTGFITSCWDQMLRAGIKQKANATDDNHNGGIFDDAFGGFIMVNAKRLHQDDIVSAILEGNYYSSSGPLIKDWGIRDSKISFSCEPVERINIIADGFVGSGITFIAEAGESLTDCEYLLTGKEHYVRIECMDRKGRKAWTNPIYIK</sequence>
<dbReference type="SMART" id="SM00481">
    <property type="entry name" value="POLIIIAc"/>
    <property type="match status" value="1"/>
</dbReference>